<evidence type="ECO:0000256" key="2">
    <source>
        <dbReference type="ARBA" id="ARBA00023163"/>
    </source>
</evidence>
<geneLocation type="plasmid" evidence="4">
    <name>pUR_RT594</name>
</geneLocation>
<reference evidence="6" key="1">
    <citation type="submission" date="2016-03" db="EMBL/GenBank/DDBJ databases">
        <title>The evolution of Pseudomonas syringae pv. actinidiae in New Zealand.</title>
        <authorList>
            <person name="Taiaroa G."/>
            <person name="Poulter R.T.M."/>
            <person name="Lamont I."/>
            <person name="Stockwell P."/>
            <person name="Butler M.I."/>
        </authorList>
    </citation>
    <scope>NUCLEOTIDE SEQUENCE</scope>
    <source>
        <strain evidence="6">B4A</strain>
        <strain evidence="4">RT594</strain>
        <strain evidence="5">RT652</strain>
        <strain evidence="7">RT811</strain>
        <plasmid evidence="7">pPU_RT811</plasmid>
        <plasmid evidence="6">pUR_B4A</plasmid>
        <plasmid evidence="4">pUR_RT594</plasmid>
        <plasmid evidence="5">pUR_RT652</plasmid>
    </source>
</reference>
<evidence type="ECO:0000256" key="1">
    <source>
        <dbReference type="ARBA" id="ARBA00023015"/>
    </source>
</evidence>
<proteinExistence type="predicted"/>
<sequence length="122" mass="14410">MKEVTKSVDLDHRIPLDDFERLRDAPNSRLQKKSYDIAFEILVEGKKLTAVAAAYGMTRQRVRYLRDKVYSAYLMQPPEGWTYANICAPQEMIDRFVREADEARARYWQSRKSLTIKQEPHE</sequence>
<evidence type="ECO:0000313" key="6">
    <source>
        <dbReference type="EMBL" id="ARO45163.1"/>
    </source>
</evidence>
<dbReference type="AlphaFoldDB" id="A0A2P0QFJ8"/>
<dbReference type="EMBL" id="KX009060">
    <property type="protein sequence ID" value="ARO44967.1"/>
    <property type="molecule type" value="Genomic_DNA"/>
</dbReference>
<protein>
    <recommendedName>
        <fullName evidence="3">TrfB transcriptional repressor protein domain-containing protein</fullName>
    </recommendedName>
</protein>
<dbReference type="EMBL" id="KX009062">
    <property type="protein sequence ID" value="ARO45163.1"/>
    <property type="molecule type" value="Genomic_DNA"/>
</dbReference>
<dbReference type="Gene3D" id="1.10.10.2690">
    <property type="match status" value="1"/>
</dbReference>
<evidence type="ECO:0000313" key="4">
    <source>
        <dbReference type="EMBL" id="ARO44967.1"/>
    </source>
</evidence>
<geneLocation type="plasmid" evidence="7">
    <name>pPU_RT811</name>
</geneLocation>
<dbReference type="EMBL" id="KX009063">
    <property type="protein sequence ID" value="ARO45205.1"/>
    <property type="molecule type" value="Genomic_DNA"/>
</dbReference>
<geneLocation type="plasmid" evidence="6">
    <name>pUR_B4A</name>
</geneLocation>
<organism evidence="6">
    <name type="scientific">Pseudomonas syringae pv. actinidiae</name>
    <dbReference type="NCBI Taxonomy" id="103796"/>
    <lineage>
        <taxon>Bacteria</taxon>
        <taxon>Pseudomonadati</taxon>
        <taxon>Pseudomonadota</taxon>
        <taxon>Gammaproteobacteria</taxon>
        <taxon>Pseudomonadales</taxon>
        <taxon>Pseudomonadaceae</taxon>
        <taxon>Pseudomonas</taxon>
        <taxon>Pseudomonas syringae</taxon>
    </lineage>
</organism>
<evidence type="ECO:0000259" key="3">
    <source>
        <dbReference type="Pfam" id="PF16509"/>
    </source>
</evidence>
<accession>A0A2P0QFJ8</accession>
<dbReference type="RefSeq" id="WP_074321323.1">
    <property type="nucleotide sequence ID" value="NZ_CP017011.1"/>
</dbReference>
<keyword evidence="1" id="KW-0805">Transcription regulation</keyword>
<name>A0A2P0QFJ8_PSESF</name>
<dbReference type="EMBL" id="KX009061">
    <property type="protein sequence ID" value="ARO45072.1"/>
    <property type="molecule type" value="Genomic_DNA"/>
</dbReference>
<evidence type="ECO:0000313" key="7">
    <source>
        <dbReference type="EMBL" id="ARO45205.1"/>
    </source>
</evidence>
<evidence type="ECO:0000313" key="5">
    <source>
        <dbReference type="EMBL" id="ARO45072.1"/>
    </source>
</evidence>
<dbReference type="Pfam" id="PF16509">
    <property type="entry name" value="KORA"/>
    <property type="match status" value="1"/>
</dbReference>
<dbReference type="InterPro" id="IPR032428">
    <property type="entry name" value="TrfB"/>
</dbReference>
<geneLocation type="plasmid" evidence="5">
    <name>pUR_RT652</name>
</geneLocation>
<dbReference type="InterPro" id="IPR053721">
    <property type="entry name" value="Fimbrial_Adhesin_Reg"/>
</dbReference>
<keyword evidence="6" id="KW-0614">Plasmid</keyword>
<feature type="domain" description="TrfB transcriptional repressor protein" evidence="3">
    <location>
        <begin position="19"/>
        <end position="94"/>
    </location>
</feature>
<keyword evidence="2" id="KW-0804">Transcription</keyword>